<dbReference type="EMBL" id="HBIM01017162">
    <property type="protein sequence ID" value="CAE0416191.1"/>
    <property type="molecule type" value="Transcribed_RNA"/>
</dbReference>
<evidence type="ECO:0000313" key="2">
    <source>
        <dbReference type="EMBL" id="CAE0416191.1"/>
    </source>
</evidence>
<accession>A0A6S8MF83</accession>
<sequence>MASQMDFDVSQFERDASTNLGNANGNIFVSKPGIPKQHDGQVFVRLKKKRFVVLDYTIQPNETDMATASGVAHMEIPSGAGKTQCITKDCHKVGVPVKLYDSNPEDSVSLYLRSGLCFECQRNLNEKRRVDRRKRPHEGAQLLYSIASPSQKKFKINGGDVFELKDDAIIVNGSIKGVKLADEGHSPQDIAVDLQDMLRESTFETERLLTAAGNPGPDPMVDNIHGLYEKAFTAMNKAIFLMTQWKAAYDNAATANDPNSNNHMVSLLLAADKDQQRVPSGDDALPRMKKEDEHDMVHDPDMHDHGIQVHHDVHDPDVPNVDTGFMEV</sequence>
<protein>
    <submittedName>
        <fullName evidence="1">Uncharacterized protein</fullName>
    </submittedName>
</protein>
<dbReference type="EMBL" id="HBIM01017161">
    <property type="protein sequence ID" value="CAE0416190.1"/>
    <property type="molecule type" value="Transcribed_RNA"/>
</dbReference>
<dbReference type="AlphaFoldDB" id="A0A6S8MF83"/>
<evidence type="ECO:0000313" key="1">
    <source>
        <dbReference type="EMBL" id="CAE0416190.1"/>
    </source>
</evidence>
<reference evidence="1" key="1">
    <citation type="submission" date="2021-01" db="EMBL/GenBank/DDBJ databases">
        <authorList>
            <person name="Corre E."/>
            <person name="Pelletier E."/>
            <person name="Niang G."/>
            <person name="Scheremetjew M."/>
            <person name="Finn R."/>
            <person name="Kale V."/>
            <person name="Holt S."/>
            <person name="Cochrane G."/>
            <person name="Meng A."/>
            <person name="Brown T."/>
            <person name="Cohen L."/>
        </authorList>
    </citation>
    <scope>NUCLEOTIDE SEQUENCE</scope>
    <source>
        <strain evidence="1">CCMP127</strain>
    </source>
</reference>
<organism evidence="1">
    <name type="scientific">Amphora coffeiformis</name>
    <dbReference type="NCBI Taxonomy" id="265554"/>
    <lineage>
        <taxon>Eukaryota</taxon>
        <taxon>Sar</taxon>
        <taxon>Stramenopiles</taxon>
        <taxon>Ochrophyta</taxon>
        <taxon>Bacillariophyta</taxon>
        <taxon>Bacillariophyceae</taxon>
        <taxon>Bacillariophycidae</taxon>
        <taxon>Thalassiophysales</taxon>
        <taxon>Catenulaceae</taxon>
        <taxon>Amphora</taxon>
    </lineage>
</organism>
<gene>
    <name evidence="1" type="ORF">ACOF00016_LOCUS13249</name>
    <name evidence="2" type="ORF">ACOF00016_LOCUS13250</name>
</gene>
<proteinExistence type="predicted"/>
<name>A0A6S8MF83_9STRA</name>